<reference evidence="1 2" key="1">
    <citation type="journal article" date="2019" name="Int. J. Syst. Evol. Microbiol.">
        <title>The Global Catalogue of Microorganisms (GCM) 10K type strain sequencing project: providing services to taxonomists for standard genome sequencing and annotation.</title>
        <authorList>
            <consortium name="The Broad Institute Genomics Platform"/>
            <consortium name="The Broad Institute Genome Sequencing Center for Infectious Disease"/>
            <person name="Wu L."/>
            <person name="Ma J."/>
        </authorList>
    </citation>
    <scope>NUCLEOTIDE SEQUENCE [LARGE SCALE GENOMIC DNA]</scope>
    <source>
        <strain evidence="1 2">DT31</strain>
    </source>
</reference>
<sequence>MGSPKRDFFQYIDGEESQTDFFVSLLAQTDTARVLNAIHDELEFDDSAFVRATQRDGLPHHPDENDTRRTIDWVVEDKTKLVGYESKTGTDSLSAEQLQEERQKLEHNTGTKEVYLFGITEEVHEPAFAADASWLSWFDVGASVIGIENKSEAIEIMSDLFKHKGYEEFTGFAPFNRDEAWLITHQNDAVDFAFAVDAHAEEVSLYTDGRKNTDFFNRAKTNLKDVHQNDYQSLGPSYYGFAYQPNEYFDDVVLQYNTTELGWYLSIVVPALHNKVYVQLNTYLSKDKRAREFFVEYSKEIAQLIDHHDMALHASANSLFAERTPTVHRDPDEIAPLIEDRGGEGSFKRFRIGWEVGTDQSPGDIVAEATEKIEELHEIFYDGVERRSEYSEGV</sequence>
<evidence type="ECO:0008006" key="3">
    <source>
        <dbReference type="Google" id="ProtNLM"/>
    </source>
</evidence>
<dbReference type="Proteomes" id="UP001596461">
    <property type="component" value="Unassembled WGS sequence"/>
</dbReference>
<keyword evidence="2" id="KW-1185">Reference proteome</keyword>
<organism evidence="1 2">
    <name type="scientific">Halobaculum lipolyticum</name>
    <dbReference type="NCBI Taxonomy" id="3032001"/>
    <lineage>
        <taxon>Archaea</taxon>
        <taxon>Methanobacteriati</taxon>
        <taxon>Methanobacteriota</taxon>
        <taxon>Stenosarchaea group</taxon>
        <taxon>Halobacteria</taxon>
        <taxon>Halobacteriales</taxon>
        <taxon>Haloferacaceae</taxon>
        <taxon>Halobaculum</taxon>
    </lineage>
</organism>
<protein>
    <recommendedName>
        <fullName evidence="3">PD-(D/E)XK nuclease superfamily protein</fullName>
    </recommendedName>
</protein>
<dbReference type="RefSeq" id="WP_390210833.1">
    <property type="nucleotide sequence ID" value="NZ_JBHTAH010000012.1"/>
</dbReference>
<dbReference type="EMBL" id="JBHTAH010000012">
    <property type="protein sequence ID" value="MFC7070603.1"/>
    <property type="molecule type" value="Genomic_DNA"/>
</dbReference>
<evidence type="ECO:0000313" key="2">
    <source>
        <dbReference type="Proteomes" id="UP001596461"/>
    </source>
</evidence>
<evidence type="ECO:0000313" key="1">
    <source>
        <dbReference type="EMBL" id="MFC7070603.1"/>
    </source>
</evidence>
<dbReference type="AlphaFoldDB" id="A0ABD5WCB5"/>
<name>A0ABD5WCB5_9EURY</name>
<gene>
    <name evidence="1" type="ORF">ACFQL9_13195</name>
</gene>
<comment type="caution">
    <text evidence="1">The sequence shown here is derived from an EMBL/GenBank/DDBJ whole genome shotgun (WGS) entry which is preliminary data.</text>
</comment>
<accession>A0ABD5WCB5</accession>
<proteinExistence type="predicted"/>